<dbReference type="PANTHER" id="PTHR47978">
    <property type="match status" value="1"/>
</dbReference>
<dbReference type="GO" id="GO:0005525">
    <property type="term" value="F:GTP binding"/>
    <property type="evidence" value="ECO:0007669"/>
    <property type="project" value="InterPro"/>
</dbReference>
<evidence type="ECO:0000313" key="2">
    <source>
        <dbReference type="EMBL" id="CAD8140523.1"/>
    </source>
</evidence>
<gene>
    <name evidence="2" type="ORF">POCTA_138.1.T0110474</name>
</gene>
<dbReference type="OMA" id="MEPFKIC"/>
<dbReference type="SMART" id="SM00175">
    <property type="entry name" value="RAB"/>
    <property type="match status" value="1"/>
</dbReference>
<name>A0A8S1SJ73_PAROT</name>
<sequence>MKPFKICLVGPPASGKSSILAALQNKPFNPHISQTFQNNFWKYTDQNRSFRICDTTGLDKFQKSTIKCMKDSNLIIICFDFSARSAEIHVEKWLNFVRTHKSVTPIVIIGTKTDKASNQQSEYIQRLRKRYPFYLTSASNPQGVKDVFRNIENTIIIPNLVVERIQIRRREDEEVKRGWFCFC</sequence>
<keyword evidence="3" id="KW-1185">Reference proteome</keyword>
<organism evidence="2 3">
    <name type="scientific">Paramecium octaurelia</name>
    <dbReference type="NCBI Taxonomy" id="43137"/>
    <lineage>
        <taxon>Eukaryota</taxon>
        <taxon>Sar</taxon>
        <taxon>Alveolata</taxon>
        <taxon>Ciliophora</taxon>
        <taxon>Intramacronucleata</taxon>
        <taxon>Oligohymenophorea</taxon>
        <taxon>Peniculida</taxon>
        <taxon>Parameciidae</taxon>
        <taxon>Paramecium</taxon>
    </lineage>
</organism>
<dbReference type="AlphaFoldDB" id="A0A8S1SJ73"/>
<proteinExistence type="predicted"/>
<dbReference type="Pfam" id="PF00071">
    <property type="entry name" value="Ras"/>
    <property type="match status" value="1"/>
</dbReference>
<accession>A0A8S1SJ73</accession>
<protein>
    <submittedName>
        <fullName evidence="2">Uncharacterized protein</fullName>
    </submittedName>
</protein>
<keyword evidence="1" id="KW-0547">Nucleotide-binding</keyword>
<dbReference type="Proteomes" id="UP000683925">
    <property type="component" value="Unassembled WGS sequence"/>
</dbReference>
<evidence type="ECO:0000313" key="3">
    <source>
        <dbReference type="Proteomes" id="UP000683925"/>
    </source>
</evidence>
<dbReference type="InterPro" id="IPR001806">
    <property type="entry name" value="Small_GTPase"/>
</dbReference>
<dbReference type="SMART" id="SM00173">
    <property type="entry name" value="RAS"/>
    <property type="match status" value="1"/>
</dbReference>
<evidence type="ECO:0000256" key="1">
    <source>
        <dbReference type="ARBA" id="ARBA00022741"/>
    </source>
</evidence>
<dbReference type="GO" id="GO:0003924">
    <property type="term" value="F:GTPase activity"/>
    <property type="evidence" value="ECO:0007669"/>
    <property type="project" value="InterPro"/>
</dbReference>
<comment type="caution">
    <text evidence="2">The sequence shown here is derived from an EMBL/GenBank/DDBJ whole genome shotgun (WGS) entry which is preliminary data.</text>
</comment>
<dbReference type="OrthoDB" id="8830751at2759"/>
<dbReference type="InterPro" id="IPR005225">
    <property type="entry name" value="Small_GTP-bd"/>
</dbReference>
<dbReference type="EMBL" id="CAJJDP010000010">
    <property type="protein sequence ID" value="CAD8140523.1"/>
    <property type="molecule type" value="Genomic_DNA"/>
</dbReference>
<reference evidence="2" key="1">
    <citation type="submission" date="2021-01" db="EMBL/GenBank/DDBJ databases">
        <authorList>
            <consortium name="Genoscope - CEA"/>
            <person name="William W."/>
        </authorList>
    </citation>
    <scope>NUCLEOTIDE SEQUENCE</scope>
</reference>
<dbReference type="NCBIfam" id="TIGR00231">
    <property type="entry name" value="small_GTP"/>
    <property type="match status" value="1"/>
</dbReference>